<comment type="caution">
    <text evidence="3">The sequence shown here is derived from an EMBL/GenBank/DDBJ whole genome shotgun (WGS) entry which is preliminary data.</text>
</comment>
<comment type="similarity">
    <text evidence="1">Belongs to the short-chain dehydrogenases/reductases (SDR) family.</text>
</comment>
<dbReference type="Gene3D" id="3.40.50.720">
    <property type="entry name" value="NAD(P)-binding Rossmann-like Domain"/>
    <property type="match status" value="1"/>
</dbReference>
<gene>
    <name evidence="3" type="ORF">F5147DRAFT_764896</name>
</gene>
<evidence type="ECO:0008006" key="5">
    <source>
        <dbReference type="Google" id="ProtNLM"/>
    </source>
</evidence>
<dbReference type="Proteomes" id="UP000823399">
    <property type="component" value="Unassembled WGS sequence"/>
</dbReference>
<dbReference type="OrthoDB" id="498125at2759"/>
<feature type="compositionally biased region" description="Pro residues" evidence="2">
    <location>
        <begin position="190"/>
        <end position="199"/>
    </location>
</feature>
<dbReference type="InterPro" id="IPR036291">
    <property type="entry name" value="NAD(P)-bd_dom_sf"/>
</dbReference>
<dbReference type="GO" id="GO:0048038">
    <property type="term" value="F:quinone binding"/>
    <property type="evidence" value="ECO:0007669"/>
    <property type="project" value="TreeGrafter"/>
</dbReference>
<evidence type="ECO:0000313" key="3">
    <source>
        <dbReference type="EMBL" id="KAG2087040.1"/>
    </source>
</evidence>
<keyword evidence="4" id="KW-1185">Reference proteome</keyword>
<dbReference type="AlphaFoldDB" id="A0A9P7JM24"/>
<dbReference type="PRINTS" id="PR00081">
    <property type="entry name" value="GDHRDH"/>
</dbReference>
<dbReference type="Pfam" id="PF00106">
    <property type="entry name" value="adh_short"/>
    <property type="match status" value="1"/>
</dbReference>
<dbReference type="SUPFAM" id="SSF51735">
    <property type="entry name" value="NAD(P)-binding Rossmann-fold domains"/>
    <property type="match status" value="1"/>
</dbReference>
<accession>A0A9P7JM24</accession>
<dbReference type="GO" id="GO:0016616">
    <property type="term" value="F:oxidoreductase activity, acting on the CH-OH group of donors, NAD or NADP as acceptor"/>
    <property type="evidence" value="ECO:0007669"/>
    <property type="project" value="TreeGrafter"/>
</dbReference>
<evidence type="ECO:0000313" key="4">
    <source>
        <dbReference type="Proteomes" id="UP000823399"/>
    </source>
</evidence>
<evidence type="ECO:0000256" key="2">
    <source>
        <dbReference type="SAM" id="MobiDB-lite"/>
    </source>
</evidence>
<feature type="region of interest" description="Disordered" evidence="2">
    <location>
        <begin position="158"/>
        <end position="199"/>
    </location>
</feature>
<name>A0A9P7JM24_9AGAM</name>
<dbReference type="GeneID" id="64702990"/>
<reference evidence="3" key="1">
    <citation type="journal article" date="2020" name="New Phytol.">
        <title>Comparative genomics reveals dynamic genome evolution in host specialist ectomycorrhizal fungi.</title>
        <authorList>
            <person name="Lofgren L.A."/>
            <person name="Nguyen N.H."/>
            <person name="Vilgalys R."/>
            <person name="Ruytinx J."/>
            <person name="Liao H.L."/>
            <person name="Branco S."/>
            <person name="Kuo A."/>
            <person name="LaButti K."/>
            <person name="Lipzen A."/>
            <person name="Andreopoulos W."/>
            <person name="Pangilinan J."/>
            <person name="Riley R."/>
            <person name="Hundley H."/>
            <person name="Na H."/>
            <person name="Barry K."/>
            <person name="Grigoriev I.V."/>
            <person name="Stajich J.E."/>
            <person name="Kennedy P.G."/>
        </authorList>
    </citation>
    <scope>NUCLEOTIDE SEQUENCE</scope>
    <source>
        <strain evidence="3">FC423</strain>
    </source>
</reference>
<evidence type="ECO:0000256" key="1">
    <source>
        <dbReference type="ARBA" id="ARBA00006484"/>
    </source>
</evidence>
<organism evidence="3 4">
    <name type="scientific">Suillus discolor</name>
    <dbReference type="NCBI Taxonomy" id="1912936"/>
    <lineage>
        <taxon>Eukaryota</taxon>
        <taxon>Fungi</taxon>
        <taxon>Dikarya</taxon>
        <taxon>Basidiomycota</taxon>
        <taxon>Agaricomycotina</taxon>
        <taxon>Agaricomycetes</taxon>
        <taxon>Agaricomycetidae</taxon>
        <taxon>Boletales</taxon>
        <taxon>Suillineae</taxon>
        <taxon>Suillaceae</taxon>
        <taxon>Suillus</taxon>
    </lineage>
</organism>
<sequence length="199" mass="21064">MSQSKGVALITGSAQGIGRAIAIRLAQDGFDLALNDLPGKKEVLEDLAAELRRGGESESSYHPRTCIVTCDVSKEDEVKSMIDTAVDALGSLDVMIANAGISGMVDLLSETLEGWDRMMKINGTSAFLCYKYAAIQMVKQGRGGRIIGASSMVGIQGKRLESPLGPEPSGTRLGPRNSHALIGSVRPTAPSQPWPRPTP</sequence>
<dbReference type="PANTHER" id="PTHR42760:SF121">
    <property type="entry name" value="3-OXOACYL-(ACYL-CARRIER-PROTEIN) REDUCTASE"/>
    <property type="match status" value="1"/>
</dbReference>
<dbReference type="PANTHER" id="PTHR42760">
    <property type="entry name" value="SHORT-CHAIN DEHYDROGENASES/REDUCTASES FAMILY MEMBER"/>
    <property type="match status" value="1"/>
</dbReference>
<dbReference type="EMBL" id="JABBWM010000137">
    <property type="protein sequence ID" value="KAG2087040.1"/>
    <property type="molecule type" value="Genomic_DNA"/>
</dbReference>
<dbReference type="GO" id="GO:0006633">
    <property type="term" value="P:fatty acid biosynthetic process"/>
    <property type="evidence" value="ECO:0007669"/>
    <property type="project" value="TreeGrafter"/>
</dbReference>
<proteinExistence type="inferred from homology"/>
<dbReference type="InterPro" id="IPR002347">
    <property type="entry name" value="SDR_fam"/>
</dbReference>
<protein>
    <recommendedName>
        <fullName evidence="5">NAD(P)-binding protein</fullName>
    </recommendedName>
</protein>
<dbReference type="RefSeq" id="XP_041285088.1">
    <property type="nucleotide sequence ID" value="XM_041440731.1"/>
</dbReference>